<evidence type="ECO:0000313" key="2">
    <source>
        <dbReference type="EMBL" id="EWM25496.1"/>
    </source>
</evidence>
<dbReference type="AlphaFoldDB" id="W7TXY7"/>
<keyword evidence="3" id="KW-1185">Reference proteome</keyword>
<sequence length="305" mass="32906">MSLVHYQQCSSAHKMICNANSSMAAVALIALLLSVFQVPLHASGTQSDDSISAESSSGSFSRLLAYDLPLPHDWIREYEKDTRDMSQSFSYSYSFSFEYAPTTSPSLVPAIAPTMQPNLPGTIPVVNLFLVVAGTPEEQFALVSALVLYFIMALDVQESDISVDTPVLERLLHQSRRLADTDQGRLCSSGAPQNSTSISIRNYEDAAKVQDSLDGIMNGTISLTAVEGDSTTFPVKDGICHGETTLSFVPPPADTLNDKNKSSSEPEPLSATYISLIAVGGVAILCVIIFVARRRRPRSTVVAHN</sequence>
<evidence type="ECO:0000313" key="3">
    <source>
        <dbReference type="Proteomes" id="UP000019335"/>
    </source>
</evidence>
<keyword evidence="1" id="KW-0812">Transmembrane</keyword>
<feature type="transmembrane region" description="Helical" evidence="1">
    <location>
        <begin position="271"/>
        <end position="292"/>
    </location>
</feature>
<name>W7TXY7_9STRA</name>
<keyword evidence="1" id="KW-0472">Membrane</keyword>
<accession>W7TXY7</accession>
<keyword evidence="1" id="KW-1133">Transmembrane helix</keyword>
<gene>
    <name evidence="2" type="ORF">Naga_100032g20</name>
</gene>
<organism evidence="2 3">
    <name type="scientific">Nannochloropsis gaditana</name>
    <dbReference type="NCBI Taxonomy" id="72520"/>
    <lineage>
        <taxon>Eukaryota</taxon>
        <taxon>Sar</taxon>
        <taxon>Stramenopiles</taxon>
        <taxon>Ochrophyta</taxon>
        <taxon>Eustigmatophyceae</taxon>
        <taxon>Eustigmatales</taxon>
        <taxon>Monodopsidaceae</taxon>
        <taxon>Nannochloropsis</taxon>
    </lineage>
</organism>
<dbReference type="Proteomes" id="UP000019335">
    <property type="component" value="Chromosome 11"/>
</dbReference>
<evidence type="ECO:0008006" key="4">
    <source>
        <dbReference type="Google" id="ProtNLM"/>
    </source>
</evidence>
<proteinExistence type="predicted"/>
<evidence type="ECO:0000256" key="1">
    <source>
        <dbReference type="SAM" id="Phobius"/>
    </source>
</evidence>
<protein>
    <recommendedName>
        <fullName evidence="4">Transmembrane protein</fullName>
    </recommendedName>
</protein>
<comment type="caution">
    <text evidence="2">The sequence shown here is derived from an EMBL/GenBank/DDBJ whole genome shotgun (WGS) entry which is preliminary data.</text>
</comment>
<reference evidence="2 3" key="1">
    <citation type="journal article" date="2014" name="Mol. Plant">
        <title>Chromosome Scale Genome Assembly and Transcriptome Profiling of Nannochloropsis gaditana in Nitrogen Depletion.</title>
        <authorList>
            <person name="Corteggiani Carpinelli E."/>
            <person name="Telatin A."/>
            <person name="Vitulo N."/>
            <person name="Forcato C."/>
            <person name="D'Angelo M."/>
            <person name="Schiavon R."/>
            <person name="Vezzi A."/>
            <person name="Giacometti G.M."/>
            <person name="Morosinotto T."/>
            <person name="Valle G."/>
        </authorList>
    </citation>
    <scope>NUCLEOTIDE SEQUENCE [LARGE SCALE GENOMIC DNA]</scope>
    <source>
        <strain evidence="2 3">B-31</strain>
    </source>
</reference>
<dbReference type="OrthoDB" id="10305502at2759"/>
<dbReference type="EMBL" id="AZIL01000931">
    <property type="protein sequence ID" value="EWM25496.1"/>
    <property type="molecule type" value="Genomic_DNA"/>
</dbReference>